<sequence length="70" mass="7696">MKQELIGPTATLAGAMLSKIELEYSDFTRGIVAKTFEDAYYALLEGIHRVDTAEEARRAGQVQHPVQDGS</sequence>
<name>A0A7T2S611_DELAC</name>
<dbReference type="Proteomes" id="UP000594778">
    <property type="component" value="Chromosome"/>
</dbReference>
<reference evidence="1 2" key="1">
    <citation type="submission" date="2020-12" db="EMBL/GenBank/DDBJ databases">
        <title>FDA dAtabase for Regulatory Grade micrObial Sequences (FDA-ARGOS): Supporting development and validation of Infectious Disease Dx tests.</title>
        <authorList>
            <person name="Sproer C."/>
            <person name="Gronow S."/>
            <person name="Severitt S."/>
            <person name="Schroder I."/>
            <person name="Tallon L."/>
            <person name="Sadzewicz L."/>
            <person name="Zhao X."/>
            <person name="Boylan J."/>
            <person name="Ott S."/>
            <person name="Bowen H."/>
            <person name="Vavikolanu K."/>
            <person name="Mehta A."/>
            <person name="Aluvathingal J."/>
            <person name="Nadendla S."/>
            <person name="Lowell S."/>
            <person name="Myers T."/>
            <person name="Yan Y."/>
            <person name="Sichtig H."/>
        </authorList>
    </citation>
    <scope>NUCLEOTIDE SEQUENCE [LARGE SCALE GENOMIC DNA]</scope>
    <source>
        <strain evidence="1 2">FDAARGOS_909</strain>
    </source>
</reference>
<evidence type="ECO:0000313" key="1">
    <source>
        <dbReference type="EMBL" id="QPS09585.1"/>
    </source>
</evidence>
<organism evidence="1 2">
    <name type="scientific">Delftia acidovorans</name>
    <name type="common">Pseudomonas acidovorans</name>
    <name type="synonym">Comamonas acidovorans</name>
    <dbReference type="NCBI Taxonomy" id="80866"/>
    <lineage>
        <taxon>Bacteria</taxon>
        <taxon>Pseudomonadati</taxon>
        <taxon>Pseudomonadota</taxon>
        <taxon>Betaproteobacteria</taxon>
        <taxon>Burkholderiales</taxon>
        <taxon>Comamonadaceae</taxon>
        <taxon>Delftia</taxon>
    </lineage>
</organism>
<proteinExistence type="predicted"/>
<gene>
    <name evidence="1" type="ORF">I6G66_06065</name>
</gene>
<dbReference type="EMBL" id="CP065668">
    <property type="protein sequence ID" value="QPS09585.1"/>
    <property type="molecule type" value="Genomic_DNA"/>
</dbReference>
<evidence type="ECO:0000313" key="2">
    <source>
        <dbReference type="Proteomes" id="UP000594778"/>
    </source>
</evidence>
<protein>
    <submittedName>
        <fullName evidence="1">Uncharacterized protein</fullName>
    </submittedName>
</protein>
<dbReference type="AlphaFoldDB" id="A0A7T2S611"/>
<dbReference type="RefSeq" id="WP_183020515.1">
    <property type="nucleotide sequence ID" value="NZ_CP065668.1"/>
</dbReference>
<accession>A0A7T2S611</accession>